<organism evidence="1 2">
    <name type="scientific">Boletus edulis BED1</name>
    <dbReference type="NCBI Taxonomy" id="1328754"/>
    <lineage>
        <taxon>Eukaryota</taxon>
        <taxon>Fungi</taxon>
        <taxon>Dikarya</taxon>
        <taxon>Basidiomycota</taxon>
        <taxon>Agaricomycotina</taxon>
        <taxon>Agaricomycetes</taxon>
        <taxon>Agaricomycetidae</taxon>
        <taxon>Boletales</taxon>
        <taxon>Boletineae</taxon>
        <taxon>Boletaceae</taxon>
        <taxon>Boletoideae</taxon>
        <taxon>Boletus</taxon>
    </lineage>
</organism>
<name>A0AAD4BW01_BOLED</name>
<dbReference type="Proteomes" id="UP001194468">
    <property type="component" value="Unassembled WGS sequence"/>
</dbReference>
<protein>
    <submittedName>
        <fullName evidence="1">Uncharacterized protein</fullName>
    </submittedName>
</protein>
<sequence length="157" mass="18100">MVNSGDDITLVRVMVLNKATPLKGRTGLGVAEYGHHRLHEYELFLFRGQEEGQRWARNTEVGLHFYCRLESLNRGNASTLGAITSAMLAWENYQASVERLHPRSLFGRSLVTRLPRKAYRTMLLPEEREVWDVDQLLTRTLVVRGLRSRSARRKAHI</sequence>
<evidence type="ECO:0000313" key="1">
    <source>
        <dbReference type="EMBL" id="KAF8440886.1"/>
    </source>
</evidence>
<accession>A0AAD4BW01</accession>
<reference evidence="1" key="1">
    <citation type="submission" date="2019-10" db="EMBL/GenBank/DDBJ databases">
        <authorList>
            <consortium name="DOE Joint Genome Institute"/>
            <person name="Kuo A."/>
            <person name="Miyauchi S."/>
            <person name="Kiss E."/>
            <person name="Drula E."/>
            <person name="Kohler A."/>
            <person name="Sanchez-Garcia M."/>
            <person name="Andreopoulos B."/>
            <person name="Barry K.W."/>
            <person name="Bonito G."/>
            <person name="Buee M."/>
            <person name="Carver A."/>
            <person name="Chen C."/>
            <person name="Cichocki N."/>
            <person name="Clum A."/>
            <person name="Culley D."/>
            <person name="Crous P.W."/>
            <person name="Fauchery L."/>
            <person name="Girlanda M."/>
            <person name="Hayes R."/>
            <person name="Keri Z."/>
            <person name="LaButti K."/>
            <person name="Lipzen A."/>
            <person name="Lombard V."/>
            <person name="Magnuson J."/>
            <person name="Maillard F."/>
            <person name="Morin E."/>
            <person name="Murat C."/>
            <person name="Nolan M."/>
            <person name="Ohm R."/>
            <person name="Pangilinan J."/>
            <person name="Pereira M."/>
            <person name="Perotto S."/>
            <person name="Peter M."/>
            <person name="Riley R."/>
            <person name="Sitrit Y."/>
            <person name="Stielow B."/>
            <person name="Szollosi G."/>
            <person name="Zifcakova L."/>
            <person name="Stursova M."/>
            <person name="Spatafora J.W."/>
            <person name="Tedersoo L."/>
            <person name="Vaario L.-M."/>
            <person name="Yamada A."/>
            <person name="Yan M."/>
            <person name="Wang P."/>
            <person name="Xu J."/>
            <person name="Bruns T."/>
            <person name="Baldrian P."/>
            <person name="Vilgalys R."/>
            <person name="Henrissat B."/>
            <person name="Grigoriev I.V."/>
            <person name="Hibbett D."/>
            <person name="Nagy L.G."/>
            <person name="Martin F.M."/>
        </authorList>
    </citation>
    <scope>NUCLEOTIDE SEQUENCE</scope>
    <source>
        <strain evidence="1">BED1</strain>
    </source>
</reference>
<reference evidence="1" key="2">
    <citation type="journal article" date="2020" name="Nat. Commun.">
        <title>Large-scale genome sequencing of mycorrhizal fungi provides insights into the early evolution of symbiotic traits.</title>
        <authorList>
            <person name="Miyauchi S."/>
            <person name="Kiss E."/>
            <person name="Kuo A."/>
            <person name="Drula E."/>
            <person name="Kohler A."/>
            <person name="Sanchez-Garcia M."/>
            <person name="Morin E."/>
            <person name="Andreopoulos B."/>
            <person name="Barry K.W."/>
            <person name="Bonito G."/>
            <person name="Buee M."/>
            <person name="Carver A."/>
            <person name="Chen C."/>
            <person name="Cichocki N."/>
            <person name="Clum A."/>
            <person name="Culley D."/>
            <person name="Crous P.W."/>
            <person name="Fauchery L."/>
            <person name="Girlanda M."/>
            <person name="Hayes R.D."/>
            <person name="Keri Z."/>
            <person name="LaButti K."/>
            <person name="Lipzen A."/>
            <person name="Lombard V."/>
            <person name="Magnuson J."/>
            <person name="Maillard F."/>
            <person name="Murat C."/>
            <person name="Nolan M."/>
            <person name="Ohm R.A."/>
            <person name="Pangilinan J."/>
            <person name="Pereira M.F."/>
            <person name="Perotto S."/>
            <person name="Peter M."/>
            <person name="Pfister S."/>
            <person name="Riley R."/>
            <person name="Sitrit Y."/>
            <person name="Stielow J.B."/>
            <person name="Szollosi G."/>
            <person name="Zifcakova L."/>
            <person name="Stursova M."/>
            <person name="Spatafora J.W."/>
            <person name="Tedersoo L."/>
            <person name="Vaario L.M."/>
            <person name="Yamada A."/>
            <person name="Yan M."/>
            <person name="Wang P."/>
            <person name="Xu J."/>
            <person name="Bruns T."/>
            <person name="Baldrian P."/>
            <person name="Vilgalys R."/>
            <person name="Dunand C."/>
            <person name="Henrissat B."/>
            <person name="Grigoriev I.V."/>
            <person name="Hibbett D."/>
            <person name="Nagy L.G."/>
            <person name="Martin F.M."/>
        </authorList>
    </citation>
    <scope>NUCLEOTIDE SEQUENCE</scope>
    <source>
        <strain evidence="1">BED1</strain>
    </source>
</reference>
<proteinExistence type="predicted"/>
<dbReference type="AlphaFoldDB" id="A0AAD4BW01"/>
<dbReference type="EMBL" id="WHUW01000011">
    <property type="protein sequence ID" value="KAF8440886.1"/>
    <property type="molecule type" value="Genomic_DNA"/>
</dbReference>
<keyword evidence="2" id="KW-1185">Reference proteome</keyword>
<comment type="caution">
    <text evidence="1">The sequence shown here is derived from an EMBL/GenBank/DDBJ whole genome shotgun (WGS) entry which is preliminary data.</text>
</comment>
<gene>
    <name evidence="1" type="ORF">L210DRAFT_3447835</name>
</gene>
<evidence type="ECO:0000313" key="2">
    <source>
        <dbReference type="Proteomes" id="UP001194468"/>
    </source>
</evidence>